<evidence type="ECO:0000313" key="9">
    <source>
        <dbReference type="EMBL" id="HGN90714.1"/>
    </source>
</evidence>
<dbReference type="SUPFAM" id="SSF53686">
    <property type="entry name" value="Tryptophan synthase beta subunit-like PLP-dependent enzymes"/>
    <property type="match status" value="1"/>
</dbReference>
<dbReference type="InterPro" id="IPR005859">
    <property type="entry name" value="CysK"/>
</dbReference>
<dbReference type="EC" id="2.5.1.47" evidence="9"/>
<feature type="domain" description="Tryptophan synthase beta chain-like PALP" evidence="7">
    <location>
        <begin position="8"/>
        <end position="297"/>
    </location>
</feature>
<dbReference type="FunFam" id="3.40.50.1100:FF:000006">
    <property type="entry name" value="Cysteine synthase"/>
    <property type="match status" value="1"/>
</dbReference>
<evidence type="ECO:0000256" key="1">
    <source>
        <dbReference type="ARBA" id="ARBA00001933"/>
    </source>
</evidence>
<dbReference type="Gene3D" id="3.40.50.1100">
    <property type="match status" value="2"/>
</dbReference>
<dbReference type="EMBL" id="DTCM01000078">
    <property type="protein sequence ID" value="HGL41274.1"/>
    <property type="molecule type" value="Genomic_DNA"/>
</dbReference>
<evidence type="ECO:0000256" key="2">
    <source>
        <dbReference type="ARBA" id="ARBA00007103"/>
    </source>
</evidence>
<dbReference type="NCBIfam" id="TIGR01139">
    <property type="entry name" value="cysK"/>
    <property type="match status" value="1"/>
</dbReference>
<proteinExistence type="inferred from homology"/>
<dbReference type="NCBIfam" id="TIGR01136">
    <property type="entry name" value="cysKM"/>
    <property type="match status" value="1"/>
</dbReference>
<comment type="similarity">
    <text evidence="2">Belongs to the cysteine synthase/cystathionine beta-synthase family.</text>
</comment>
<evidence type="ECO:0000256" key="6">
    <source>
        <dbReference type="ARBA" id="ARBA00023192"/>
    </source>
</evidence>
<protein>
    <submittedName>
        <fullName evidence="9">Cysteine synthase A</fullName>
        <ecNumber evidence="9">2.5.1.47</ecNumber>
    </submittedName>
</protein>
<dbReference type="CDD" id="cd01561">
    <property type="entry name" value="CBS_like"/>
    <property type="match status" value="1"/>
</dbReference>
<evidence type="ECO:0000256" key="4">
    <source>
        <dbReference type="ARBA" id="ARBA00022679"/>
    </source>
</evidence>
<evidence type="ECO:0000259" key="7">
    <source>
        <dbReference type="Pfam" id="PF00291"/>
    </source>
</evidence>
<dbReference type="InterPro" id="IPR005856">
    <property type="entry name" value="Cys_synth"/>
</dbReference>
<dbReference type="EMBL" id="DTAD01000070">
    <property type="protein sequence ID" value="HGN90714.1"/>
    <property type="molecule type" value="Genomic_DNA"/>
</dbReference>
<dbReference type="GO" id="GO:0006535">
    <property type="term" value="P:cysteine biosynthetic process from serine"/>
    <property type="evidence" value="ECO:0007669"/>
    <property type="project" value="InterPro"/>
</dbReference>
<keyword evidence="4 9" id="KW-0808">Transferase</keyword>
<evidence type="ECO:0000256" key="5">
    <source>
        <dbReference type="ARBA" id="ARBA00022898"/>
    </source>
</evidence>
<name>A0A7C4I5W1_CALS0</name>
<keyword evidence="6" id="KW-0198">Cysteine biosynthesis</keyword>
<dbReference type="InterPro" id="IPR001926">
    <property type="entry name" value="TrpB-like_PALP"/>
</dbReference>
<dbReference type="InterPro" id="IPR036052">
    <property type="entry name" value="TrpB-like_PALP_sf"/>
</dbReference>
<evidence type="ECO:0000256" key="3">
    <source>
        <dbReference type="ARBA" id="ARBA00022605"/>
    </source>
</evidence>
<gene>
    <name evidence="9" type="primary">cysK</name>
    <name evidence="9" type="ORF">ENT82_06285</name>
    <name evidence="8" type="ORF">ENU43_06380</name>
</gene>
<comment type="cofactor">
    <cofactor evidence="1">
        <name>pyridoxal 5'-phosphate</name>
        <dbReference type="ChEBI" id="CHEBI:597326"/>
    </cofactor>
</comment>
<reference evidence="9" key="1">
    <citation type="journal article" date="2020" name="mSystems">
        <title>Genome- and Community-Level Interaction Insights into Carbon Utilization and Element Cycling Functions of Hydrothermarchaeota in Hydrothermal Sediment.</title>
        <authorList>
            <person name="Zhou Z."/>
            <person name="Liu Y."/>
            <person name="Xu W."/>
            <person name="Pan J."/>
            <person name="Luo Z.H."/>
            <person name="Li M."/>
        </authorList>
    </citation>
    <scope>NUCLEOTIDE SEQUENCE [LARGE SCALE GENOMIC DNA]</scope>
    <source>
        <strain evidence="9">SpSt-613</strain>
        <strain evidence="8">SpSt-669</strain>
    </source>
</reference>
<organism evidence="9">
    <name type="scientific">Caldiarchaeum subterraneum</name>
    <dbReference type="NCBI Taxonomy" id="311458"/>
    <lineage>
        <taxon>Archaea</taxon>
        <taxon>Nitrososphaerota</taxon>
        <taxon>Candidatus Caldarchaeales</taxon>
        <taxon>Candidatus Caldarchaeaceae</taxon>
        <taxon>Candidatus Caldarchaeum</taxon>
    </lineage>
</organism>
<dbReference type="Pfam" id="PF00291">
    <property type="entry name" value="PALP"/>
    <property type="match status" value="1"/>
</dbReference>
<dbReference type="GO" id="GO:0004124">
    <property type="term" value="F:cysteine synthase activity"/>
    <property type="evidence" value="ECO:0007669"/>
    <property type="project" value="UniProtKB-EC"/>
</dbReference>
<sequence length="342" mass="37771">MRTGEDILDLIGNTPLLRLRNIEKQHGVEAEIWAKLEFYNPSGSLKDRIYREMITRAIERGDLRPGMEILEVSTGNAGIACTFVGTHLGYRVTIVMPEGMSEERKQLIKAFGGNLVFTPGAESDVDLSLRKAEEMMRQNPGKYWFPNQFTNPDNIQAHIKTTGPEIWEQTKGKVGAFVMSQGSGGTVSGVGKFLKEKNPSVKIYTVEPSEAPIISEGKWGSHKIEGIGDGFIPRNLDLGICDGVVTTTSDESIAMARQLARLEGIFGGISSGCNVAAAVKVAKKHPSLRKIVTLICDSGNRYLSTELYGEGKKTTVPEREHPLDEYTKTIREKHLPRLEIIR</sequence>
<keyword evidence="3" id="KW-0028">Amino-acid biosynthesis</keyword>
<keyword evidence="5" id="KW-0663">Pyridoxal phosphate</keyword>
<dbReference type="InterPro" id="IPR050214">
    <property type="entry name" value="Cys_Synth/Cystath_Beta-Synth"/>
</dbReference>
<dbReference type="PANTHER" id="PTHR10314">
    <property type="entry name" value="CYSTATHIONINE BETA-SYNTHASE"/>
    <property type="match status" value="1"/>
</dbReference>
<comment type="caution">
    <text evidence="9">The sequence shown here is derived from an EMBL/GenBank/DDBJ whole genome shotgun (WGS) entry which is preliminary data.</text>
</comment>
<dbReference type="AlphaFoldDB" id="A0A7C4I5W1"/>
<evidence type="ECO:0000313" key="8">
    <source>
        <dbReference type="EMBL" id="HGL41274.1"/>
    </source>
</evidence>
<accession>A0A7C4I5W1</accession>